<dbReference type="InterPro" id="IPR013078">
    <property type="entry name" value="His_Pase_superF_clade-1"/>
</dbReference>
<evidence type="ECO:0000313" key="5">
    <source>
        <dbReference type="Proteomes" id="UP000054279"/>
    </source>
</evidence>
<dbReference type="Proteomes" id="UP000054279">
    <property type="component" value="Unassembled WGS sequence"/>
</dbReference>
<keyword evidence="1" id="KW-0378">Hydrolase</keyword>
<evidence type="ECO:0000256" key="1">
    <source>
        <dbReference type="ARBA" id="ARBA00022801"/>
    </source>
</evidence>
<feature type="binding site" evidence="3">
    <location>
        <position position="69"/>
    </location>
    <ligand>
        <name>substrate</name>
    </ligand>
</feature>
<dbReference type="PROSITE" id="PS00175">
    <property type="entry name" value="PG_MUTASE"/>
    <property type="match status" value="1"/>
</dbReference>
<dbReference type="AlphaFoldDB" id="A0A0C9W055"/>
<dbReference type="HOGENOM" id="CLU_033323_9_2_1"/>
<feature type="binding site" evidence="3">
    <location>
        <begin position="19"/>
        <end position="26"/>
    </location>
    <ligand>
        <name>substrate</name>
    </ligand>
</feature>
<reference evidence="4 5" key="1">
    <citation type="submission" date="2014-06" db="EMBL/GenBank/DDBJ databases">
        <title>Evolutionary Origins and Diversification of the Mycorrhizal Mutualists.</title>
        <authorList>
            <consortium name="DOE Joint Genome Institute"/>
            <consortium name="Mycorrhizal Genomics Consortium"/>
            <person name="Kohler A."/>
            <person name="Kuo A."/>
            <person name="Nagy L.G."/>
            <person name="Floudas D."/>
            <person name="Copeland A."/>
            <person name="Barry K.W."/>
            <person name="Cichocki N."/>
            <person name="Veneault-Fourrey C."/>
            <person name="LaButti K."/>
            <person name="Lindquist E.A."/>
            <person name="Lipzen A."/>
            <person name="Lundell T."/>
            <person name="Morin E."/>
            <person name="Murat C."/>
            <person name="Riley R."/>
            <person name="Ohm R."/>
            <person name="Sun H."/>
            <person name="Tunlid A."/>
            <person name="Henrissat B."/>
            <person name="Grigoriev I.V."/>
            <person name="Hibbett D.S."/>
            <person name="Martin F."/>
        </authorList>
    </citation>
    <scope>NUCLEOTIDE SEQUENCE [LARGE SCALE GENOMIC DNA]</scope>
    <source>
        <strain evidence="4 5">SS14</strain>
    </source>
</reference>
<dbReference type="EMBL" id="KN837118">
    <property type="protein sequence ID" value="KIJ44271.1"/>
    <property type="molecule type" value="Genomic_DNA"/>
</dbReference>
<dbReference type="PANTHER" id="PTHR46517">
    <property type="entry name" value="FRUCTOSE-2,6-BISPHOSPHATASE TIGAR"/>
    <property type="match status" value="1"/>
</dbReference>
<dbReference type="PANTHER" id="PTHR46517:SF1">
    <property type="entry name" value="FRUCTOSE-2,6-BISPHOSPHATASE TIGAR"/>
    <property type="match status" value="1"/>
</dbReference>
<dbReference type="InterPro" id="IPR001345">
    <property type="entry name" value="PG/BPGM_mutase_AS"/>
</dbReference>
<dbReference type="GO" id="GO:0005829">
    <property type="term" value="C:cytosol"/>
    <property type="evidence" value="ECO:0007669"/>
    <property type="project" value="TreeGrafter"/>
</dbReference>
<evidence type="ECO:0000256" key="3">
    <source>
        <dbReference type="PIRSR" id="PIRSR613078-2"/>
    </source>
</evidence>
<dbReference type="GO" id="GO:0045820">
    <property type="term" value="P:negative regulation of glycolytic process"/>
    <property type="evidence" value="ECO:0007669"/>
    <property type="project" value="TreeGrafter"/>
</dbReference>
<evidence type="ECO:0000256" key="2">
    <source>
        <dbReference type="PIRSR" id="PIRSR613078-1"/>
    </source>
</evidence>
<evidence type="ECO:0000313" key="4">
    <source>
        <dbReference type="EMBL" id="KIJ44271.1"/>
    </source>
</evidence>
<dbReference type="SMART" id="SM00855">
    <property type="entry name" value="PGAM"/>
    <property type="match status" value="1"/>
</dbReference>
<name>A0A0C9W055_SPHS4</name>
<dbReference type="InterPro" id="IPR051695">
    <property type="entry name" value="Phosphoglycerate_Mutase"/>
</dbReference>
<dbReference type="CDD" id="cd07067">
    <property type="entry name" value="HP_PGM_like"/>
    <property type="match status" value="1"/>
</dbReference>
<accession>A0A0C9W055</accession>
<organism evidence="4 5">
    <name type="scientific">Sphaerobolus stellatus (strain SS14)</name>
    <dbReference type="NCBI Taxonomy" id="990650"/>
    <lineage>
        <taxon>Eukaryota</taxon>
        <taxon>Fungi</taxon>
        <taxon>Dikarya</taxon>
        <taxon>Basidiomycota</taxon>
        <taxon>Agaricomycotina</taxon>
        <taxon>Agaricomycetes</taxon>
        <taxon>Phallomycetidae</taxon>
        <taxon>Geastrales</taxon>
        <taxon>Sphaerobolaceae</taxon>
        <taxon>Sphaerobolus</taxon>
    </lineage>
</organism>
<protein>
    <submittedName>
        <fullName evidence="4">Uncharacterized protein</fullName>
    </submittedName>
</protein>
<dbReference type="GO" id="GO:0043456">
    <property type="term" value="P:regulation of pentose-phosphate shunt"/>
    <property type="evidence" value="ECO:0007669"/>
    <property type="project" value="TreeGrafter"/>
</dbReference>
<dbReference type="GO" id="GO:0004331">
    <property type="term" value="F:fructose-2,6-bisphosphate 2-phosphatase activity"/>
    <property type="evidence" value="ECO:0007669"/>
    <property type="project" value="TreeGrafter"/>
</dbReference>
<feature type="active site" description="Proton donor/acceptor" evidence="2">
    <location>
        <position position="94"/>
    </location>
</feature>
<sequence>MTEDAYYRRSYDTVIYLVRHGQTAENLMGIIQGQMDTVLDETGVEQARSVAQYLSTVRFDIAFSSDLRRASETARMILEHHPDVPLNKLTPLRERDMGKLQGHPIRKDHRPRSDDSVETLDALTQRALRFWNDEIIPYSRTLASPTMTTNLLVVSHGGFISTLTRELARKNALSKGDVSTDKPCGNSSVTTIELDSWTERGRLCAYGDMRHWQDRPTVKNADEMITLRYQ</sequence>
<dbReference type="Pfam" id="PF00300">
    <property type="entry name" value="His_Phos_1"/>
    <property type="match status" value="1"/>
</dbReference>
<feature type="active site" description="Tele-phosphohistidine intermediate" evidence="2">
    <location>
        <position position="20"/>
    </location>
</feature>
<dbReference type="InterPro" id="IPR029033">
    <property type="entry name" value="His_PPase_superfam"/>
</dbReference>
<proteinExistence type="predicted"/>
<dbReference type="SUPFAM" id="SSF53254">
    <property type="entry name" value="Phosphoglycerate mutase-like"/>
    <property type="match status" value="1"/>
</dbReference>
<keyword evidence="5" id="KW-1185">Reference proteome</keyword>
<dbReference type="Gene3D" id="3.40.50.1240">
    <property type="entry name" value="Phosphoglycerate mutase-like"/>
    <property type="match status" value="1"/>
</dbReference>
<gene>
    <name evidence="4" type="ORF">M422DRAFT_228313</name>
</gene>
<dbReference type="OrthoDB" id="354304at2759"/>